<dbReference type="GO" id="GO:0046872">
    <property type="term" value="F:metal ion binding"/>
    <property type="evidence" value="ECO:0007669"/>
    <property type="project" value="UniProtKB-KW"/>
</dbReference>
<protein>
    <recommendedName>
        <fullName evidence="1">N(6)-L-threonylcarbamoyladenine synthase</fullName>
        <ecNumber evidence="1">2.3.1.234</ecNumber>
    </recommendedName>
</protein>
<dbReference type="GO" id="GO:0061711">
    <property type="term" value="F:tRNA N(6)-L-threonylcarbamoyladenine synthase activity"/>
    <property type="evidence" value="ECO:0007669"/>
    <property type="project" value="UniProtKB-EC"/>
</dbReference>
<dbReference type="Gene3D" id="3.30.420.40">
    <property type="match status" value="2"/>
</dbReference>
<organism evidence="8 9">
    <name type="scientific">Papillibacter cinnamivorans DSM 12816</name>
    <dbReference type="NCBI Taxonomy" id="1122930"/>
    <lineage>
        <taxon>Bacteria</taxon>
        <taxon>Bacillati</taxon>
        <taxon>Bacillota</taxon>
        <taxon>Clostridia</taxon>
        <taxon>Eubacteriales</taxon>
        <taxon>Oscillospiraceae</taxon>
        <taxon>Papillibacter</taxon>
    </lineage>
</organism>
<evidence type="ECO:0000313" key="8">
    <source>
        <dbReference type="EMBL" id="SMC85517.1"/>
    </source>
</evidence>
<dbReference type="InterPro" id="IPR043129">
    <property type="entry name" value="ATPase_NBD"/>
</dbReference>
<dbReference type="Proteomes" id="UP000192790">
    <property type="component" value="Unassembled WGS sequence"/>
</dbReference>
<keyword evidence="2" id="KW-0808">Transferase</keyword>
<dbReference type="InterPro" id="IPR017860">
    <property type="entry name" value="Peptidase_M22_CS"/>
</dbReference>
<evidence type="ECO:0000256" key="6">
    <source>
        <dbReference type="ARBA" id="ARBA00048117"/>
    </source>
</evidence>
<evidence type="ECO:0000259" key="7">
    <source>
        <dbReference type="Pfam" id="PF00814"/>
    </source>
</evidence>
<evidence type="ECO:0000256" key="5">
    <source>
        <dbReference type="ARBA" id="ARBA00023315"/>
    </source>
</evidence>
<dbReference type="InterPro" id="IPR000905">
    <property type="entry name" value="Gcp-like_dom"/>
</dbReference>
<dbReference type="PROSITE" id="PS01016">
    <property type="entry name" value="GLYCOPROTEASE"/>
    <property type="match status" value="1"/>
</dbReference>
<accession>A0A1W2CJV3</accession>
<evidence type="ECO:0000256" key="2">
    <source>
        <dbReference type="ARBA" id="ARBA00022679"/>
    </source>
</evidence>
<proteinExistence type="predicted"/>
<evidence type="ECO:0000313" key="9">
    <source>
        <dbReference type="Proteomes" id="UP000192790"/>
    </source>
</evidence>
<name>A0A1W2CJV3_9FIRM</name>
<gene>
    <name evidence="8" type="ORF">SAMN02745168_0031</name>
</gene>
<dbReference type="OrthoDB" id="1675500at2"/>
<evidence type="ECO:0000256" key="4">
    <source>
        <dbReference type="ARBA" id="ARBA00022723"/>
    </source>
</evidence>
<dbReference type="EMBL" id="FWXW01000010">
    <property type="protein sequence ID" value="SMC85517.1"/>
    <property type="molecule type" value="Genomic_DNA"/>
</dbReference>
<reference evidence="8 9" key="1">
    <citation type="submission" date="2017-04" db="EMBL/GenBank/DDBJ databases">
        <authorList>
            <person name="Afonso C.L."/>
            <person name="Miller P.J."/>
            <person name="Scott M.A."/>
            <person name="Spackman E."/>
            <person name="Goraichik I."/>
            <person name="Dimitrov K.M."/>
            <person name="Suarez D.L."/>
            <person name="Swayne D.E."/>
        </authorList>
    </citation>
    <scope>NUCLEOTIDE SEQUENCE [LARGE SCALE GENOMIC DNA]</scope>
    <source>
        <strain evidence="8 9">DSM 12816</strain>
    </source>
</reference>
<dbReference type="STRING" id="1122930.SAMN02745168_0031"/>
<keyword evidence="3" id="KW-0819">tRNA processing</keyword>
<evidence type="ECO:0000256" key="1">
    <source>
        <dbReference type="ARBA" id="ARBA00012156"/>
    </source>
</evidence>
<keyword evidence="9" id="KW-1185">Reference proteome</keyword>
<dbReference type="AlphaFoldDB" id="A0A1W2CJV3"/>
<comment type="catalytic activity">
    <reaction evidence="6">
        <text>L-threonylcarbamoyladenylate + adenosine(37) in tRNA = N(6)-L-threonylcarbamoyladenosine(37) in tRNA + AMP + H(+)</text>
        <dbReference type="Rhea" id="RHEA:37059"/>
        <dbReference type="Rhea" id="RHEA-COMP:10162"/>
        <dbReference type="Rhea" id="RHEA-COMP:10163"/>
        <dbReference type="ChEBI" id="CHEBI:15378"/>
        <dbReference type="ChEBI" id="CHEBI:73682"/>
        <dbReference type="ChEBI" id="CHEBI:74411"/>
        <dbReference type="ChEBI" id="CHEBI:74418"/>
        <dbReference type="ChEBI" id="CHEBI:456215"/>
        <dbReference type="EC" id="2.3.1.234"/>
    </reaction>
</comment>
<dbReference type="PRINTS" id="PR00789">
    <property type="entry name" value="OSIALOPTASE"/>
</dbReference>
<dbReference type="SUPFAM" id="SSF53067">
    <property type="entry name" value="Actin-like ATPase domain"/>
    <property type="match status" value="1"/>
</dbReference>
<sequence>MKACLGLDTSNYRTSAALFGAEGHRQAGRLLPVPEGDLGLRQSDALFLHLKALPEVLEELLGAGFPKEIRAAGASTQPRRAEGSYMPCFLAGETLGRGIALSMGIPFFSFSHQEGHLAAAAWSSGHEELLDRPFLAWHLSGGTTELLYVTPREAAVSAERIGGTEDLAAGQLIDRTGKLLGMRFPAGQELDALAEAAEKDIYFTPRLRGLEFSLSGLENKVHEQREAGRKPEEIARFAVSSVAAAAEAATKEALRRYPGLPVLFSGGVSSSRVLRERLREIPGAIFAPAEFSGDNAAGIALLSNRALARG</sequence>
<keyword evidence="5" id="KW-0012">Acyltransferase</keyword>
<evidence type="ECO:0000256" key="3">
    <source>
        <dbReference type="ARBA" id="ARBA00022694"/>
    </source>
</evidence>
<keyword evidence="4" id="KW-0479">Metal-binding</keyword>
<dbReference type="PANTHER" id="PTHR11735">
    <property type="entry name" value="TRNA N6-ADENOSINE THREONYLCARBAMOYLTRANSFERASE"/>
    <property type="match status" value="1"/>
</dbReference>
<dbReference type="EC" id="2.3.1.234" evidence="1"/>
<dbReference type="InterPro" id="IPR017861">
    <property type="entry name" value="KAE1/TsaD"/>
</dbReference>
<dbReference type="GO" id="GO:0005829">
    <property type="term" value="C:cytosol"/>
    <property type="evidence" value="ECO:0007669"/>
    <property type="project" value="TreeGrafter"/>
</dbReference>
<dbReference type="RefSeq" id="WP_084235458.1">
    <property type="nucleotide sequence ID" value="NZ_FWXW01000010.1"/>
</dbReference>
<dbReference type="GO" id="GO:0006400">
    <property type="term" value="P:tRNA modification"/>
    <property type="evidence" value="ECO:0007669"/>
    <property type="project" value="UniProtKB-ARBA"/>
</dbReference>
<feature type="domain" description="Gcp-like" evidence="7">
    <location>
        <begin position="87"/>
        <end position="300"/>
    </location>
</feature>
<dbReference type="PANTHER" id="PTHR11735:SF11">
    <property type="entry name" value="TRNA THREONYLCARBAMOYLADENOSINE BIOSYNTHESIS PROTEIN TSAB"/>
    <property type="match status" value="1"/>
</dbReference>
<dbReference type="Pfam" id="PF00814">
    <property type="entry name" value="TsaD"/>
    <property type="match status" value="1"/>
</dbReference>
<dbReference type="GO" id="GO:0070525">
    <property type="term" value="P:tRNA threonylcarbamoyladenosine metabolic process"/>
    <property type="evidence" value="ECO:0007669"/>
    <property type="project" value="UniProtKB-ARBA"/>
</dbReference>